<feature type="domain" description="Fimbrial-type adhesion" evidence="5">
    <location>
        <begin position="48"/>
        <end position="193"/>
    </location>
</feature>
<sequence>MHINAYKSNRCVHLNIKEELNEKNLIVAALIATASLSAVSAFAADGKINFVGAITADPCTVVNDISNPLTVTLGTVANTAFKNAGDVAAPTKFTIALKNCPATVTSAKVKFDGTADSNVNTILALTQETGVATNVGIQLTDSKNVVVPLHTASSAYSLATGDNNLDFVARYYATAATVTAGPANSTSNFTIVYN</sequence>
<reference evidence="6 7" key="1">
    <citation type="submission" date="2019-03" db="EMBL/GenBank/DDBJ databases">
        <title>Pragia sp. nov. isolated from the gut tract of Carduelis flavirostris.</title>
        <authorList>
            <person name="Ge Y."/>
        </authorList>
    </citation>
    <scope>NUCLEOTIDE SEQUENCE [LARGE SCALE GENOMIC DNA]</scope>
    <source>
        <strain evidence="6 7">CF-458</strain>
    </source>
</reference>
<dbReference type="GO" id="GO:0043709">
    <property type="term" value="P:cell adhesion involved in single-species biofilm formation"/>
    <property type="evidence" value="ECO:0007669"/>
    <property type="project" value="TreeGrafter"/>
</dbReference>
<evidence type="ECO:0000259" key="5">
    <source>
        <dbReference type="Pfam" id="PF00419"/>
    </source>
</evidence>
<organism evidence="6 7">
    <name type="scientific">Limnobaculum zhutongyuii</name>
    <dbReference type="NCBI Taxonomy" id="2498113"/>
    <lineage>
        <taxon>Bacteria</taxon>
        <taxon>Pseudomonadati</taxon>
        <taxon>Pseudomonadota</taxon>
        <taxon>Gammaproteobacteria</taxon>
        <taxon>Enterobacterales</taxon>
        <taxon>Budviciaceae</taxon>
        <taxon>Limnobaculum</taxon>
    </lineage>
</organism>
<gene>
    <name evidence="6" type="ORF">EKN56_15225</name>
</gene>
<dbReference type="InterPro" id="IPR036937">
    <property type="entry name" value="Adhesion_dom_fimbrial_sf"/>
</dbReference>
<dbReference type="PANTHER" id="PTHR33420">
    <property type="entry name" value="FIMBRIAL SUBUNIT ELFA-RELATED"/>
    <property type="match status" value="1"/>
</dbReference>
<comment type="similarity">
    <text evidence="2">Belongs to the fimbrial protein family.</text>
</comment>
<keyword evidence="3" id="KW-0732">Signal</keyword>
<proteinExistence type="inferred from homology"/>
<accession>A0A411WN98</accession>
<dbReference type="GO" id="GO:0009289">
    <property type="term" value="C:pilus"/>
    <property type="evidence" value="ECO:0007669"/>
    <property type="project" value="UniProtKB-SubCell"/>
</dbReference>
<dbReference type="InterPro" id="IPR008966">
    <property type="entry name" value="Adhesion_dom_sf"/>
</dbReference>
<keyword evidence="4" id="KW-0281">Fimbrium</keyword>
<dbReference type="PANTHER" id="PTHR33420:SF3">
    <property type="entry name" value="FIMBRIAL SUBUNIT ELFA"/>
    <property type="match status" value="1"/>
</dbReference>
<dbReference type="InterPro" id="IPR050263">
    <property type="entry name" value="Bact_Fimbrial_Adh_Pro"/>
</dbReference>
<dbReference type="EMBL" id="CP034752">
    <property type="protein sequence ID" value="QBH97637.1"/>
    <property type="molecule type" value="Genomic_DNA"/>
</dbReference>
<protein>
    <submittedName>
        <fullName evidence="6">Type 1 fimbrial protein</fullName>
    </submittedName>
</protein>
<evidence type="ECO:0000313" key="7">
    <source>
        <dbReference type="Proteomes" id="UP000293154"/>
    </source>
</evidence>
<dbReference type="AlphaFoldDB" id="A0A411WN98"/>
<dbReference type="Proteomes" id="UP000293154">
    <property type="component" value="Chromosome"/>
</dbReference>
<dbReference type="SUPFAM" id="SSF49401">
    <property type="entry name" value="Bacterial adhesins"/>
    <property type="match status" value="1"/>
</dbReference>
<dbReference type="RefSeq" id="WP_130592569.1">
    <property type="nucleotide sequence ID" value="NZ_CP034752.1"/>
</dbReference>
<evidence type="ECO:0000256" key="1">
    <source>
        <dbReference type="ARBA" id="ARBA00004561"/>
    </source>
</evidence>
<evidence type="ECO:0000256" key="2">
    <source>
        <dbReference type="ARBA" id="ARBA00006671"/>
    </source>
</evidence>
<evidence type="ECO:0000256" key="3">
    <source>
        <dbReference type="ARBA" id="ARBA00022729"/>
    </source>
</evidence>
<keyword evidence="7" id="KW-1185">Reference proteome</keyword>
<evidence type="ECO:0000256" key="4">
    <source>
        <dbReference type="ARBA" id="ARBA00023263"/>
    </source>
</evidence>
<name>A0A411WN98_9GAMM</name>
<dbReference type="Gene3D" id="2.60.40.1090">
    <property type="entry name" value="Fimbrial-type adhesion domain"/>
    <property type="match status" value="1"/>
</dbReference>
<comment type="subcellular location">
    <subcellularLocation>
        <location evidence="1">Fimbrium</location>
    </subcellularLocation>
</comment>
<dbReference type="InterPro" id="IPR000259">
    <property type="entry name" value="Adhesion_dom_fimbrial"/>
</dbReference>
<evidence type="ECO:0000313" key="6">
    <source>
        <dbReference type="EMBL" id="QBH97637.1"/>
    </source>
</evidence>
<dbReference type="KEGG" id="prag:EKN56_15225"/>
<dbReference type="OrthoDB" id="6491659at2"/>
<dbReference type="Pfam" id="PF00419">
    <property type="entry name" value="Fimbrial"/>
    <property type="match status" value="1"/>
</dbReference>